<evidence type="ECO:0000313" key="2">
    <source>
        <dbReference type="EMBL" id="OUN39306.1"/>
    </source>
</evidence>
<evidence type="ECO:0000256" key="1">
    <source>
        <dbReference type="SAM" id="SignalP"/>
    </source>
</evidence>
<feature type="signal peptide" evidence="1">
    <location>
        <begin position="1"/>
        <end position="17"/>
    </location>
</feature>
<dbReference type="PROSITE" id="PS51257">
    <property type="entry name" value="PROKAR_LIPOPROTEIN"/>
    <property type="match status" value="1"/>
</dbReference>
<evidence type="ECO:0000313" key="3">
    <source>
        <dbReference type="Proteomes" id="UP000195455"/>
    </source>
</evidence>
<organism evidence="2 3">
    <name type="scientific">Anaerotignum lactatifermentans</name>
    <dbReference type="NCBI Taxonomy" id="160404"/>
    <lineage>
        <taxon>Bacteria</taxon>
        <taxon>Bacillati</taxon>
        <taxon>Bacillota</taxon>
        <taxon>Clostridia</taxon>
        <taxon>Lachnospirales</taxon>
        <taxon>Anaerotignaceae</taxon>
        <taxon>Anaerotignum</taxon>
    </lineage>
</organism>
<evidence type="ECO:0008006" key="4">
    <source>
        <dbReference type="Google" id="ProtNLM"/>
    </source>
</evidence>
<dbReference type="EMBL" id="NFHM01000043">
    <property type="protein sequence ID" value="OUN39306.1"/>
    <property type="molecule type" value="Genomic_DNA"/>
</dbReference>
<keyword evidence="1" id="KW-0732">Signal</keyword>
<accession>A0A1Y3TRX5</accession>
<dbReference type="Proteomes" id="UP000195455">
    <property type="component" value="Unassembled WGS sequence"/>
</dbReference>
<sequence>MKRMMVFGMVLMMVLTAACGKSKENMISGEADVVESSENSDQENEKWARRPMVMVDDKLYFDTGKENTETRRCGTPDGKITKAVDVTEIPTENNQSNFGADFDYQYGAEDTIEICMDGKWVIFEHRTGDGSQVRFGEEMIDASNLSEETLEWLGWYNQLSKEEQMAISAIPAELHPENDLTETADEPVAQH</sequence>
<reference evidence="3" key="1">
    <citation type="submission" date="2017-04" db="EMBL/GenBank/DDBJ databases">
        <title>Function of individual gut microbiota members based on whole genome sequencing of pure cultures obtained from chicken caecum.</title>
        <authorList>
            <person name="Medvecky M."/>
            <person name="Cejkova D."/>
            <person name="Polansky O."/>
            <person name="Karasova D."/>
            <person name="Kubasova T."/>
            <person name="Cizek A."/>
            <person name="Rychlik I."/>
        </authorList>
    </citation>
    <scope>NUCLEOTIDE SEQUENCE [LARGE SCALE GENOMIC DNA]</scope>
    <source>
        <strain evidence="3">An75</strain>
    </source>
</reference>
<protein>
    <recommendedName>
        <fullName evidence="4">Lipoprotein</fullName>
    </recommendedName>
</protein>
<comment type="caution">
    <text evidence="2">The sequence shown here is derived from an EMBL/GenBank/DDBJ whole genome shotgun (WGS) entry which is preliminary data.</text>
</comment>
<gene>
    <name evidence="2" type="ORF">B5G26_15540</name>
</gene>
<proteinExistence type="predicted"/>
<dbReference type="AlphaFoldDB" id="A0A1Y3TRX5"/>
<dbReference type="RefSeq" id="WP_087990296.1">
    <property type="nucleotide sequence ID" value="NZ_JBKYBB010000025.1"/>
</dbReference>
<name>A0A1Y3TRX5_9FIRM</name>
<feature type="chain" id="PRO_5038464953" description="Lipoprotein" evidence="1">
    <location>
        <begin position="18"/>
        <end position="191"/>
    </location>
</feature>